<proteinExistence type="predicted"/>
<protein>
    <submittedName>
        <fullName evidence="2">VOC family protein</fullName>
    </submittedName>
</protein>
<dbReference type="Pfam" id="PF06983">
    <property type="entry name" value="3-dmu-9_3-mt"/>
    <property type="match status" value="1"/>
</dbReference>
<name>A0ABW3C3X1_SPHXN</name>
<dbReference type="EMBL" id="JBHTIK010000005">
    <property type="protein sequence ID" value="MFD0848595.1"/>
    <property type="molecule type" value="Genomic_DNA"/>
</dbReference>
<accession>A0ABW3C3X1</accession>
<evidence type="ECO:0000259" key="1">
    <source>
        <dbReference type="Pfam" id="PF06983"/>
    </source>
</evidence>
<organism evidence="2 3">
    <name type="scientific">Sphingosinicella xenopeptidilytica</name>
    <dbReference type="NCBI Taxonomy" id="364098"/>
    <lineage>
        <taxon>Bacteria</taxon>
        <taxon>Pseudomonadati</taxon>
        <taxon>Pseudomonadota</taxon>
        <taxon>Alphaproteobacteria</taxon>
        <taxon>Sphingomonadales</taxon>
        <taxon>Sphingosinicellaceae</taxon>
        <taxon>Sphingosinicella</taxon>
    </lineage>
</organism>
<evidence type="ECO:0000313" key="2">
    <source>
        <dbReference type="EMBL" id="MFD0848595.1"/>
    </source>
</evidence>
<dbReference type="PANTHER" id="PTHR33990:SF1">
    <property type="entry name" value="PROTEIN YJDN"/>
    <property type="match status" value="1"/>
</dbReference>
<keyword evidence="3" id="KW-1185">Reference proteome</keyword>
<dbReference type="RefSeq" id="WP_381489609.1">
    <property type="nucleotide sequence ID" value="NZ_JBHTIK010000005.1"/>
</dbReference>
<sequence>MQIVPYLSFGGKCRDAFAFYQSVLGGEITHMIAARGTPAEPHVAPENVDDIMHARLIGEGFALMGGDAPPSMYQTPAGFSVSLQFDNTDEGKRVFDALAEGGAIIMPFDATFWAAGFGMCHDRFGTPWMVNCEIA</sequence>
<feature type="domain" description="PhnB-like" evidence="1">
    <location>
        <begin position="2"/>
        <end position="130"/>
    </location>
</feature>
<dbReference type="Gene3D" id="3.10.180.10">
    <property type="entry name" value="2,3-Dihydroxybiphenyl 1,2-Dioxygenase, domain 1"/>
    <property type="match status" value="1"/>
</dbReference>
<dbReference type="InterPro" id="IPR029068">
    <property type="entry name" value="Glyas_Bleomycin-R_OHBP_Dase"/>
</dbReference>
<reference evidence="3" key="1">
    <citation type="journal article" date="2019" name="Int. J. Syst. Evol. Microbiol.">
        <title>The Global Catalogue of Microorganisms (GCM) 10K type strain sequencing project: providing services to taxonomists for standard genome sequencing and annotation.</title>
        <authorList>
            <consortium name="The Broad Institute Genomics Platform"/>
            <consortium name="The Broad Institute Genome Sequencing Center for Infectious Disease"/>
            <person name="Wu L."/>
            <person name="Ma J."/>
        </authorList>
    </citation>
    <scope>NUCLEOTIDE SEQUENCE [LARGE SCALE GENOMIC DNA]</scope>
    <source>
        <strain evidence="3">CCUG 52537</strain>
    </source>
</reference>
<dbReference type="InterPro" id="IPR028973">
    <property type="entry name" value="PhnB-like"/>
</dbReference>
<dbReference type="CDD" id="cd06588">
    <property type="entry name" value="PhnB_like"/>
    <property type="match status" value="1"/>
</dbReference>
<dbReference type="Proteomes" id="UP001597124">
    <property type="component" value="Unassembled WGS sequence"/>
</dbReference>
<evidence type="ECO:0000313" key="3">
    <source>
        <dbReference type="Proteomes" id="UP001597124"/>
    </source>
</evidence>
<dbReference type="PANTHER" id="PTHR33990">
    <property type="entry name" value="PROTEIN YJDN-RELATED"/>
    <property type="match status" value="1"/>
</dbReference>
<dbReference type="SUPFAM" id="SSF54593">
    <property type="entry name" value="Glyoxalase/Bleomycin resistance protein/Dihydroxybiphenyl dioxygenase"/>
    <property type="match status" value="1"/>
</dbReference>
<comment type="caution">
    <text evidence="2">The sequence shown here is derived from an EMBL/GenBank/DDBJ whole genome shotgun (WGS) entry which is preliminary data.</text>
</comment>
<gene>
    <name evidence="2" type="ORF">ACFQ00_09700</name>
</gene>